<dbReference type="CDD" id="cd00112">
    <property type="entry name" value="LDLa"/>
    <property type="match status" value="2"/>
</dbReference>
<accession>A0A8B6GPY7</accession>
<keyword evidence="3" id="KW-1003">Cell membrane</keyword>
<evidence type="ECO:0000256" key="3">
    <source>
        <dbReference type="ARBA" id="ARBA00022475"/>
    </source>
</evidence>
<comment type="similarity">
    <text evidence="2">Belongs to the SLC34A transporter family.</text>
</comment>
<dbReference type="SUPFAM" id="SSF57424">
    <property type="entry name" value="LDL receptor-like module"/>
    <property type="match status" value="2"/>
</dbReference>
<organism evidence="11 12">
    <name type="scientific">Mytilus galloprovincialis</name>
    <name type="common">Mediterranean mussel</name>
    <dbReference type="NCBI Taxonomy" id="29158"/>
    <lineage>
        <taxon>Eukaryota</taxon>
        <taxon>Metazoa</taxon>
        <taxon>Spiralia</taxon>
        <taxon>Lophotrochozoa</taxon>
        <taxon>Mollusca</taxon>
        <taxon>Bivalvia</taxon>
        <taxon>Autobranchia</taxon>
        <taxon>Pteriomorphia</taxon>
        <taxon>Mytilida</taxon>
        <taxon>Mytiloidea</taxon>
        <taxon>Mytilidae</taxon>
        <taxon>Mytilinae</taxon>
        <taxon>Mytilus</taxon>
    </lineage>
</organism>
<feature type="transmembrane region" description="Helical" evidence="10">
    <location>
        <begin position="314"/>
        <end position="331"/>
    </location>
</feature>
<comment type="subcellular location">
    <subcellularLocation>
        <location evidence="1">Apical cell membrane</location>
        <topology evidence="1">Multi-pass membrane protein</topology>
    </subcellularLocation>
</comment>
<dbReference type="GO" id="GO:0005436">
    <property type="term" value="F:sodium:phosphate symporter activity"/>
    <property type="evidence" value="ECO:0007669"/>
    <property type="project" value="InterPro"/>
</dbReference>
<feature type="region of interest" description="Disordered" evidence="9">
    <location>
        <begin position="47"/>
        <end position="66"/>
    </location>
</feature>
<keyword evidence="5 10" id="KW-1133">Transmembrane helix</keyword>
<feature type="transmembrane region" description="Helical" evidence="10">
    <location>
        <begin position="365"/>
        <end position="386"/>
    </location>
</feature>
<evidence type="ECO:0000313" key="12">
    <source>
        <dbReference type="Proteomes" id="UP000596742"/>
    </source>
</evidence>
<dbReference type="Proteomes" id="UP000596742">
    <property type="component" value="Unassembled WGS sequence"/>
</dbReference>
<feature type="transmembrane region" description="Helical" evidence="10">
    <location>
        <begin position="288"/>
        <end position="308"/>
    </location>
</feature>
<evidence type="ECO:0000256" key="10">
    <source>
        <dbReference type="SAM" id="Phobius"/>
    </source>
</evidence>
<keyword evidence="6 10" id="KW-0472">Membrane</keyword>
<dbReference type="PANTHER" id="PTHR10010">
    <property type="entry name" value="SOLUTE CARRIER FAMILY 34 SODIUM PHOSPHATE , MEMBER 2-RELATED"/>
    <property type="match status" value="1"/>
</dbReference>
<dbReference type="OrthoDB" id="76259at2759"/>
<evidence type="ECO:0000313" key="11">
    <source>
        <dbReference type="EMBL" id="VDI67023.1"/>
    </source>
</evidence>
<evidence type="ECO:0000256" key="5">
    <source>
        <dbReference type="ARBA" id="ARBA00022989"/>
    </source>
</evidence>
<dbReference type="SMART" id="SM00192">
    <property type="entry name" value="LDLa"/>
    <property type="match status" value="3"/>
</dbReference>
<dbReference type="PANTHER" id="PTHR10010:SF46">
    <property type="entry name" value="SODIUM-DEPENDENT PHOSPHATE TRANSPORT PROTEIN 2B"/>
    <property type="match status" value="1"/>
</dbReference>
<keyword evidence="12" id="KW-1185">Reference proteome</keyword>
<dbReference type="Pfam" id="PF02690">
    <property type="entry name" value="Na_Pi_cotrans"/>
    <property type="match status" value="2"/>
</dbReference>
<feature type="transmembrane region" description="Helical" evidence="10">
    <location>
        <begin position="435"/>
        <end position="456"/>
    </location>
</feature>
<dbReference type="InterPro" id="IPR003841">
    <property type="entry name" value="Na/Pi_transpt"/>
</dbReference>
<feature type="transmembrane region" description="Helical" evidence="10">
    <location>
        <begin position="91"/>
        <end position="114"/>
    </location>
</feature>
<evidence type="ECO:0000256" key="8">
    <source>
        <dbReference type="PROSITE-ProRule" id="PRU00124"/>
    </source>
</evidence>
<evidence type="ECO:0000256" key="2">
    <source>
        <dbReference type="ARBA" id="ARBA00005808"/>
    </source>
</evidence>
<dbReference type="PROSITE" id="PS50068">
    <property type="entry name" value="LDLRA_2"/>
    <property type="match status" value="2"/>
</dbReference>
<keyword evidence="7 8" id="KW-1015">Disulfide bond</keyword>
<dbReference type="PROSITE" id="PS01209">
    <property type="entry name" value="LDLRA_1"/>
    <property type="match status" value="1"/>
</dbReference>
<dbReference type="GO" id="GO:0005903">
    <property type="term" value="C:brush border"/>
    <property type="evidence" value="ECO:0007669"/>
    <property type="project" value="TreeGrafter"/>
</dbReference>
<dbReference type="InterPro" id="IPR036055">
    <property type="entry name" value="LDL_receptor-like_sf"/>
</dbReference>
<dbReference type="GO" id="GO:0044341">
    <property type="term" value="P:sodium-dependent phosphate transport"/>
    <property type="evidence" value="ECO:0007669"/>
    <property type="project" value="InterPro"/>
</dbReference>
<keyword evidence="4 10" id="KW-0812">Transmembrane</keyword>
<comment type="caution">
    <text evidence="8">Lacks conserved residue(s) required for the propagation of feature annotation.</text>
</comment>
<gene>
    <name evidence="11" type="ORF">MGAL_10B064021</name>
</gene>
<evidence type="ECO:0000256" key="9">
    <source>
        <dbReference type="SAM" id="MobiDB-lite"/>
    </source>
</evidence>
<evidence type="ECO:0000256" key="1">
    <source>
        <dbReference type="ARBA" id="ARBA00004424"/>
    </source>
</evidence>
<feature type="non-terminal residue" evidence="11">
    <location>
        <position position="634"/>
    </location>
</feature>
<dbReference type="EMBL" id="UYJE01008760">
    <property type="protein sequence ID" value="VDI67023.1"/>
    <property type="molecule type" value="Genomic_DNA"/>
</dbReference>
<comment type="caution">
    <text evidence="11">The sequence shown here is derived from an EMBL/GenBank/DDBJ whole genome shotgun (WGS) entry which is preliminary data.</text>
</comment>
<protein>
    <submittedName>
        <fullName evidence="11">Solute carrier family 34 (Sodium-dependent phosphate cotransporter)</fullName>
    </submittedName>
</protein>
<dbReference type="InterPro" id="IPR002172">
    <property type="entry name" value="LDrepeatLR_classA_rpt"/>
</dbReference>
<dbReference type="PRINTS" id="PR00261">
    <property type="entry name" value="LDLRECEPTOR"/>
</dbReference>
<dbReference type="GO" id="GO:0031982">
    <property type="term" value="C:vesicle"/>
    <property type="evidence" value="ECO:0007669"/>
    <property type="project" value="TreeGrafter"/>
</dbReference>
<sequence length="634" mass="69495">MSSSQTYSLPPVSEKNVIRNGTKFIQFDTLTKALEIEIPVTDDIPTKDDISKAEDDDPYKLPDLPDNSEKWKDMSNRERIKWCITSFGKTIGLLALLYTFVCTLDFLSSAFRLLGGKAVGEALSSSVLASNPIAGLMIGVLSTVLVQSSSTSTTVVVSMISADKVATGYLYRLSKAIIDSLPQSNGTVSEPEFLKAITKPFTSFIVSIDSGVIAKLAQGKDENVTTMMKGGVMKDIGWNDTNTGILLLVLSLIILCICLVLIVKLLHSVLSGKIAKIIRRIVNANSKGCLGFLTGLLAILIGAGLTFLVQSSSIFTSACTPLVGLGIIHIDRMYPMTLGANIGTTGTSLLAAFASAGSGNFDNTLQIALCHLFFNLTGVFAFYIIYPMRKLPIGAAKFMGNVTANYRWFALVYLISMYFLFPGIVFGLSLAGWRVLLGIGVPVIILILFIIIINIIQWKASGILPRKLRTWDFLPIALHSLEPYDAFFKLPFAIYKMCQDVNFWDYNPHLNDIRYIASYDGSGIQGHICRESLCDGKNDCDNGEDEEEALCRTERCSTDLWRCSDNKQCIDNDGQCDGYVHCLDGSDEYPDTCIAKPCSERETKCADKMMCFAETSRCDGFPTCSDKSDEDNCT</sequence>
<name>A0A8B6GPY7_MYTGA</name>
<dbReference type="Gene3D" id="4.10.400.10">
    <property type="entry name" value="Low-density Lipoprotein Receptor"/>
    <property type="match status" value="2"/>
</dbReference>
<evidence type="ECO:0000256" key="4">
    <source>
        <dbReference type="ARBA" id="ARBA00022692"/>
    </source>
</evidence>
<dbReference type="AlphaFoldDB" id="A0A8B6GPY7"/>
<feature type="transmembrane region" description="Helical" evidence="10">
    <location>
        <begin position="245"/>
        <end position="267"/>
    </location>
</feature>
<dbReference type="InterPro" id="IPR023415">
    <property type="entry name" value="LDLR_class-A_CS"/>
</dbReference>
<reference evidence="11" key="1">
    <citation type="submission" date="2018-11" db="EMBL/GenBank/DDBJ databases">
        <authorList>
            <person name="Alioto T."/>
            <person name="Alioto T."/>
        </authorList>
    </citation>
    <scope>NUCLEOTIDE SEQUENCE</scope>
</reference>
<proteinExistence type="inferred from homology"/>
<feature type="transmembrane region" description="Helical" evidence="10">
    <location>
        <begin position="406"/>
        <end position="429"/>
    </location>
</feature>
<feature type="transmembrane region" description="Helical" evidence="10">
    <location>
        <begin position="338"/>
        <end position="359"/>
    </location>
</feature>
<feature type="disulfide bond" evidence="8">
    <location>
        <begin position="618"/>
        <end position="633"/>
    </location>
</feature>
<evidence type="ECO:0000256" key="6">
    <source>
        <dbReference type="ARBA" id="ARBA00023136"/>
    </source>
</evidence>
<evidence type="ECO:0000256" key="7">
    <source>
        <dbReference type="ARBA" id="ARBA00023157"/>
    </source>
</evidence>
<dbReference type="GO" id="GO:0016324">
    <property type="term" value="C:apical plasma membrane"/>
    <property type="evidence" value="ECO:0007669"/>
    <property type="project" value="UniProtKB-SubCell"/>
</dbReference>